<evidence type="ECO:0008006" key="3">
    <source>
        <dbReference type="Google" id="ProtNLM"/>
    </source>
</evidence>
<comment type="caution">
    <text evidence="1">The sequence shown here is derived from an EMBL/GenBank/DDBJ whole genome shotgun (WGS) entry which is preliminary data.</text>
</comment>
<dbReference type="SUPFAM" id="SSF47598">
    <property type="entry name" value="Ribbon-helix-helix"/>
    <property type="match status" value="1"/>
</dbReference>
<dbReference type="InterPro" id="IPR013321">
    <property type="entry name" value="Arc_rbn_hlx_hlx"/>
</dbReference>
<reference evidence="1 2" key="1">
    <citation type="journal article" date="2019" name="Nature">
        <title>A new antibiotic selectively kills Gram-negative pathogens.</title>
        <authorList>
            <person name="Imai Y."/>
            <person name="Meyer K.J."/>
            <person name="Iinishi A."/>
            <person name="Favre-Godal Q."/>
            <person name="Green R."/>
            <person name="Manuse S."/>
            <person name="Caboni M."/>
            <person name="Mori M."/>
            <person name="Niles S."/>
            <person name="Ghiglieri M."/>
            <person name="Honrao C."/>
            <person name="Ma X."/>
            <person name="Guo J.J."/>
            <person name="Makriyannis A."/>
            <person name="Linares-Otoya L."/>
            <person name="Boehringer N."/>
            <person name="Wuisan Z.G."/>
            <person name="Kaur H."/>
            <person name="Wu R."/>
            <person name="Mateus A."/>
            <person name="Typas A."/>
            <person name="Savitski M.M."/>
            <person name="Espinoza J.L."/>
            <person name="O'Rourke A."/>
            <person name="Nelson K.E."/>
            <person name="Hiller S."/>
            <person name="Noinaj N."/>
            <person name="Schaeberle T.F."/>
            <person name="D'Onofrio A."/>
            <person name="Lewis K."/>
        </authorList>
    </citation>
    <scope>NUCLEOTIDE SEQUENCE [LARGE SCALE GENOMIC DNA]</scope>
    <source>
        <strain evidence="1 2">HGB 1456</strain>
    </source>
</reference>
<evidence type="ECO:0000313" key="1">
    <source>
        <dbReference type="EMBL" id="MQL49197.1"/>
    </source>
</evidence>
<dbReference type="Proteomes" id="UP000481739">
    <property type="component" value="Unassembled WGS sequence"/>
</dbReference>
<sequence length="100" mass="11224">MPLVVFFMSPTIREQTVRRGDTMNTAILKVRVPEELKNAVARAAQDNSLDMSSFVRLVLTRATKERHIPNATTQAAIRELESGGGTSVDTVDEFWDEIFK</sequence>
<dbReference type="Pfam" id="PF04221">
    <property type="entry name" value="RelB"/>
    <property type="match status" value="1"/>
</dbReference>
<evidence type="ECO:0000313" key="2">
    <source>
        <dbReference type="Proteomes" id="UP000481739"/>
    </source>
</evidence>
<proteinExistence type="predicted"/>
<dbReference type="EMBL" id="WHZZ01000005">
    <property type="protein sequence ID" value="MQL49197.1"/>
    <property type="molecule type" value="Genomic_DNA"/>
</dbReference>
<gene>
    <name evidence="1" type="ORF">GEA64_15050</name>
</gene>
<dbReference type="GO" id="GO:0043565">
    <property type="term" value="F:sequence-specific DNA binding"/>
    <property type="evidence" value="ECO:0007669"/>
    <property type="project" value="UniProtKB-ARBA"/>
</dbReference>
<dbReference type="Gene3D" id="1.10.1220.10">
    <property type="entry name" value="Met repressor-like"/>
    <property type="match status" value="1"/>
</dbReference>
<dbReference type="InterPro" id="IPR010985">
    <property type="entry name" value="Ribbon_hlx_hlx"/>
</dbReference>
<protein>
    <recommendedName>
        <fullName evidence="3">DNA-damage-inducible protein J</fullName>
    </recommendedName>
</protein>
<dbReference type="InterPro" id="IPR007337">
    <property type="entry name" value="RelB/DinJ"/>
</dbReference>
<dbReference type="AlphaFoldDB" id="A0A7C9GKW3"/>
<name>A0A7C9GKW3_9GAMM</name>
<organism evidence="1 2">
    <name type="scientific">Photorhabdus khanii</name>
    <dbReference type="NCBI Taxonomy" id="1004150"/>
    <lineage>
        <taxon>Bacteria</taxon>
        <taxon>Pseudomonadati</taxon>
        <taxon>Pseudomonadota</taxon>
        <taxon>Gammaproteobacteria</taxon>
        <taxon>Enterobacterales</taxon>
        <taxon>Morganellaceae</taxon>
        <taxon>Photorhabdus</taxon>
    </lineage>
</organism>
<dbReference type="GO" id="GO:0006355">
    <property type="term" value="P:regulation of DNA-templated transcription"/>
    <property type="evidence" value="ECO:0007669"/>
    <property type="project" value="InterPro"/>
</dbReference>
<accession>A0A7C9GKW3</accession>